<name>A0A543FHJ8_9NOCA</name>
<keyword evidence="8 15" id="KW-0472">Membrane</keyword>
<evidence type="ECO:0000256" key="6">
    <source>
        <dbReference type="ARBA" id="ARBA00022723"/>
    </source>
</evidence>
<evidence type="ECO:0000256" key="1">
    <source>
        <dbReference type="ARBA" id="ARBA00004193"/>
    </source>
</evidence>
<protein>
    <recommendedName>
        <fullName evidence="12">Molybdate-binding protein ModA</fullName>
    </recommendedName>
    <alternativeName>
        <fullName evidence="13">Molybdate/tungstate-binding protein ModA</fullName>
    </alternativeName>
</protein>
<keyword evidence="7" id="KW-0732">Signal</keyword>
<feature type="binding site" evidence="14">
    <location>
        <position position="215"/>
    </location>
    <ligand>
        <name>molybdate</name>
        <dbReference type="ChEBI" id="CHEBI:36264"/>
    </ligand>
</feature>
<dbReference type="PANTHER" id="PTHR30632:SF0">
    <property type="entry name" value="SULFATE-BINDING PROTEIN"/>
    <property type="match status" value="1"/>
</dbReference>
<evidence type="ECO:0000256" key="11">
    <source>
        <dbReference type="ARBA" id="ARBA00062515"/>
    </source>
</evidence>
<feature type="binding site" evidence="14">
    <location>
        <position position="66"/>
    </location>
    <ligand>
        <name>molybdate</name>
        <dbReference type="ChEBI" id="CHEBI:36264"/>
    </ligand>
</feature>
<reference evidence="16 17" key="1">
    <citation type="submission" date="2019-06" db="EMBL/GenBank/DDBJ databases">
        <title>Sequencing the genomes of 1000 actinobacteria strains.</title>
        <authorList>
            <person name="Klenk H.-P."/>
        </authorList>
    </citation>
    <scope>NUCLEOTIDE SEQUENCE [LARGE SCALE GENOMIC DNA]</scope>
    <source>
        <strain evidence="16 17">DSM 103495</strain>
    </source>
</reference>
<dbReference type="Pfam" id="PF13531">
    <property type="entry name" value="SBP_bac_11"/>
    <property type="match status" value="1"/>
</dbReference>
<dbReference type="AlphaFoldDB" id="A0A543FHJ8"/>
<feature type="binding site" evidence="14">
    <location>
        <position position="197"/>
    </location>
    <ligand>
        <name>molybdate</name>
        <dbReference type="ChEBI" id="CHEBI:36264"/>
    </ligand>
</feature>
<sequence length="279" mass="28896">MDVLAVSKEPLNRRKLLRMKTFRALGTAAAVLTVTAGLIGCGSDDAKTPAGSDQISGTVTVFAAASLTETFTALGKEFEAAHPGVKVVYSFGASSSLAQQIGQGAPADVFASASPANMQQVVDRGEITAQPTTFVSNRLKIAVPKGNPGKITGLADFGKTEPRIALCAEQVPCGAAAKKVFEIAGVTPQPDTREQDVKAVLTKVTLDEVDAALVYRTDVQAAGDKVEGIDFPESAQAVNTYPIAPLAAAPNPNAAAAFVDFVRSDRAEQVFTAAGFETP</sequence>
<feature type="binding site" evidence="14">
    <location>
        <position position="94"/>
    </location>
    <ligand>
        <name>molybdate</name>
        <dbReference type="ChEBI" id="CHEBI:36264"/>
    </ligand>
</feature>
<comment type="similarity">
    <text evidence="2">Belongs to the bacterial solute-binding protein ModA family.</text>
</comment>
<dbReference type="Proteomes" id="UP000316331">
    <property type="component" value="Unassembled WGS sequence"/>
</dbReference>
<evidence type="ECO:0000256" key="14">
    <source>
        <dbReference type="PIRSR" id="PIRSR004846-1"/>
    </source>
</evidence>
<keyword evidence="4" id="KW-1003">Cell membrane</keyword>
<keyword evidence="17" id="KW-1185">Reference proteome</keyword>
<dbReference type="GO" id="GO:0046872">
    <property type="term" value="F:metal ion binding"/>
    <property type="evidence" value="ECO:0007669"/>
    <property type="project" value="UniProtKB-KW"/>
</dbReference>
<proteinExistence type="inferred from homology"/>
<organism evidence="16 17">
    <name type="scientific">Nocardia bhagyanarayanae</name>
    <dbReference type="NCBI Taxonomy" id="1215925"/>
    <lineage>
        <taxon>Bacteria</taxon>
        <taxon>Bacillati</taxon>
        <taxon>Actinomycetota</taxon>
        <taxon>Actinomycetes</taxon>
        <taxon>Mycobacteriales</taxon>
        <taxon>Nocardiaceae</taxon>
        <taxon>Nocardia</taxon>
    </lineage>
</organism>
<keyword evidence="15" id="KW-1133">Transmembrane helix</keyword>
<dbReference type="InterPro" id="IPR005950">
    <property type="entry name" value="ModA"/>
</dbReference>
<dbReference type="PANTHER" id="PTHR30632">
    <property type="entry name" value="MOLYBDATE-BINDING PERIPLASMIC PROTEIN"/>
    <property type="match status" value="1"/>
</dbReference>
<evidence type="ECO:0000256" key="12">
    <source>
        <dbReference type="ARBA" id="ARBA00073171"/>
    </source>
</evidence>
<gene>
    <name evidence="16" type="ORF">FB390_4961</name>
</gene>
<evidence type="ECO:0000256" key="9">
    <source>
        <dbReference type="ARBA" id="ARBA00023245"/>
    </source>
</evidence>
<evidence type="ECO:0000256" key="8">
    <source>
        <dbReference type="ARBA" id="ARBA00023136"/>
    </source>
</evidence>
<evidence type="ECO:0000313" key="17">
    <source>
        <dbReference type="Proteomes" id="UP000316331"/>
    </source>
</evidence>
<keyword evidence="15" id="KW-0812">Transmembrane</keyword>
<comment type="function">
    <text evidence="10">Involved in the transport of molybdenum into the cell. Part of the binding-protein-dependent transport system ModABCD.</text>
</comment>
<comment type="subunit">
    <text evidence="11">The complex is composed of two ATP-binding proteins (ModC), two transmembrane proteins (ModB) and a solute-binding protein (ModA).</text>
</comment>
<evidence type="ECO:0000256" key="15">
    <source>
        <dbReference type="SAM" id="Phobius"/>
    </source>
</evidence>
<evidence type="ECO:0000256" key="10">
    <source>
        <dbReference type="ARBA" id="ARBA00056002"/>
    </source>
</evidence>
<accession>A0A543FHJ8</accession>
<evidence type="ECO:0000313" key="16">
    <source>
        <dbReference type="EMBL" id="TQM33242.1"/>
    </source>
</evidence>
<evidence type="ECO:0000256" key="5">
    <source>
        <dbReference type="ARBA" id="ARBA00022505"/>
    </source>
</evidence>
<dbReference type="GO" id="GO:0005886">
    <property type="term" value="C:plasma membrane"/>
    <property type="evidence" value="ECO:0007669"/>
    <property type="project" value="UniProtKB-SubCell"/>
</dbReference>
<comment type="caution">
    <text evidence="16">The sequence shown here is derived from an EMBL/GenBank/DDBJ whole genome shotgun (WGS) entry which is preliminary data.</text>
</comment>
<comment type="subcellular location">
    <subcellularLocation>
        <location evidence="1">Cell membrane</location>
        <topology evidence="1">Lipid-anchor</topology>
    </subcellularLocation>
</comment>
<dbReference type="NCBIfam" id="TIGR01256">
    <property type="entry name" value="modA"/>
    <property type="match status" value="1"/>
</dbReference>
<keyword evidence="9" id="KW-0826">Tungsten</keyword>
<dbReference type="EMBL" id="VFPG01000001">
    <property type="protein sequence ID" value="TQM33242.1"/>
    <property type="molecule type" value="Genomic_DNA"/>
</dbReference>
<dbReference type="InterPro" id="IPR050682">
    <property type="entry name" value="ModA/WtpA"/>
</dbReference>
<evidence type="ECO:0000256" key="13">
    <source>
        <dbReference type="ARBA" id="ARBA00078141"/>
    </source>
</evidence>
<keyword evidence="3" id="KW-0813">Transport</keyword>
<evidence type="ECO:0000256" key="7">
    <source>
        <dbReference type="ARBA" id="ARBA00022729"/>
    </source>
</evidence>
<evidence type="ECO:0000256" key="4">
    <source>
        <dbReference type="ARBA" id="ARBA00022475"/>
    </source>
</evidence>
<dbReference type="PIRSF" id="PIRSF004846">
    <property type="entry name" value="ModA"/>
    <property type="match status" value="1"/>
</dbReference>
<keyword evidence="6 14" id="KW-0479">Metal-binding</keyword>
<feature type="transmembrane region" description="Helical" evidence="15">
    <location>
        <begin position="21"/>
        <end position="40"/>
    </location>
</feature>
<dbReference type="SUPFAM" id="SSF53850">
    <property type="entry name" value="Periplasmic binding protein-like II"/>
    <property type="match status" value="1"/>
</dbReference>
<dbReference type="GO" id="GO:0030973">
    <property type="term" value="F:molybdate ion binding"/>
    <property type="evidence" value="ECO:0007669"/>
    <property type="project" value="TreeGrafter"/>
</dbReference>
<evidence type="ECO:0000256" key="3">
    <source>
        <dbReference type="ARBA" id="ARBA00022448"/>
    </source>
</evidence>
<keyword evidence="5 14" id="KW-0500">Molybdenum</keyword>
<dbReference type="Gene3D" id="3.40.190.10">
    <property type="entry name" value="Periplasmic binding protein-like II"/>
    <property type="match status" value="2"/>
</dbReference>
<dbReference type="FunFam" id="3.40.190.10:FF:000030">
    <property type="entry name" value="Molybdate ABC transporter substrate-binding protein"/>
    <property type="match status" value="1"/>
</dbReference>
<dbReference type="GO" id="GO:0015689">
    <property type="term" value="P:molybdate ion transport"/>
    <property type="evidence" value="ECO:0007669"/>
    <property type="project" value="InterPro"/>
</dbReference>
<evidence type="ECO:0000256" key="2">
    <source>
        <dbReference type="ARBA" id="ARBA00009175"/>
    </source>
</evidence>